<comment type="similarity">
    <text evidence="2 4">Belongs to the pyridoxal phosphate-binding protein YggS/PROSC family.</text>
</comment>
<gene>
    <name evidence="5" type="ORF">HHS_03190</name>
</gene>
<protein>
    <recommendedName>
        <fullName evidence="2">Pyridoxal phosphate homeostasis protein</fullName>
        <shortName evidence="2">PLP homeostasis protein</shortName>
    </recommendedName>
</protein>
<organism evidence="5 6">
    <name type="scientific">Candidatus Pantoea carbekii</name>
    <dbReference type="NCBI Taxonomy" id="1235990"/>
    <lineage>
        <taxon>Bacteria</taxon>
        <taxon>Pseudomonadati</taxon>
        <taxon>Pseudomonadota</taxon>
        <taxon>Gammaproteobacteria</taxon>
        <taxon>Enterobacterales</taxon>
        <taxon>Erwiniaceae</taxon>
        <taxon>Pantoea</taxon>
    </lineage>
</organism>
<dbReference type="PROSITE" id="PS01211">
    <property type="entry name" value="UPF0001"/>
    <property type="match status" value="1"/>
</dbReference>
<sequence>MNDVKNNLKRVHERIADAAKRCGRIPREIKLLAVSKTRSTNMIVEAITAGQYAFGENYAQEGIKKIAQLAKYREIEWHFIGPVQSNKSRLVAENFSWCHTVDCLRIAKRLNEQRPKYLPLLNVLIQVNISNESSKSGVIINTNALEELVKEILILPGLCLRGLMAIPALKQDKEYQIAIFRRMTNIFNALQKRYSKIDTLSLGMSNDMEAAIFAGSTLVRIGTDIFGLRDYR</sequence>
<dbReference type="PIRSF" id="PIRSF004848">
    <property type="entry name" value="YBL036c_PLPDEIII"/>
    <property type="match status" value="1"/>
</dbReference>
<accession>U3U7N3</accession>
<dbReference type="Pfam" id="PF01168">
    <property type="entry name" value="Ala_racemase_N"/>
    <property type="match status" value="1"/>
</dbReference>
<dbReference type="STRING" id="1235990.BMSBPS_0790"/>
<dbReference type="CDD" id="cd06824">
    <property type="entry name" value="PLPDE_III_Yggs_like"/>
    <property type="match status" value="1"/>
</dbReference>
<dbReference type="InterPro" id="IPR029066">
    <property type="entry name" value="PLP-binding_barrel"/>
</dbReference>
<evidence type="ECO:0000256" key="4">
    <source>
        <dbReference type="RuleBase" id="RU004514"/>
    </source>
</evidence>
<dbReference type="Gene3D" id="3.20.20.10">
    <property type="entry name" value="Alanine racemase"/>
    <property type="match status" value="1"/>
</dbReference>
<dbReference type="EMBL" id="AP012554">
    <property type="protein sequence ID" value="BAO00289.1"/>
    <property type="molecule type" value="Genomic_DNA"/>
</dbReference>
<feature type="modified residue" description="N6-(pyridoxal phosphate)lysine" evidence="2 3">
    <location>
        <position position="36"/>
    </location>
</feature>
<evidence type="ECO:0000256" key="1">
    <source>
        <dbReference type="ARBA" id="ARBA00022898"/>
    </source>
</evidence>
<dbReference type="OrthoDB" id="9804072at2"/>
<dbReference type="InterPro" id="IPR001608">
    <property type="entry name" value="Ala_racemase_N"/>
</dbReference>
<dbReference type="Proteomes" id="UP000016900">
    <property type="component" value="Chromosome"/>
</dbReference>
<dbReference type="KEGG" id="pck:BMSBPS_0790"/>
<comment type="cofactor">
    <cofactor evidence="3">
        <name>pyridoxal 5'-phosphate</name>
        <dbReference type="ChEBI" id="CHEBI:597326"/>
    </cofactor>
</comment>
<dbReference type="NCBIfam" id="TIGR00044">
    <property type="entry name" value="YggS family pyridoxal phosphate-dependent enzyme"/>
    <property type="match status" value="1"/>
</dbReference>
<evidence type="ECO:0000313" key="5">
    <source>
        <dbReference type="EMBL" id="BAO00289.1"/>
    </source>
</evidence>
<dbReference type="KEGG" id="hhs:HHS_03190"/>
<evidence type="ECO:0000256" key="3">
    <source>
        <dbReference type="PIRSR" id="PIRSR004848-1"/>
    </source>
</evidence>
<dbReference type="InterPro" id="IPR011078">
    <property type="entry name" value="PyrdxlP_homeostasis"/>
</dbReference>
<dbReference type="PANTHER" id="PTHR10146">
    <property type="entry name" value="PROLINE SYNTHETASE CO-TRANSCRIBED BACTERIAL HOMOLOG PROTEIN"/>
    <property type="match status" value="1"/>
</dbReference>
<dbReference type="PANTHER" id="PTHR10146:SF14">
    <property type="entry name" value="PYRIDOXAL PHOSPHATE HOMEOSTASIS PROTEIN"/>
    <property type="match status" value="1"/>
</dbReference>
<dbReference type="eggNOG" id="COG0325">
    <property type="taxonomic scope" value="Bacteria"/>
</dbReference>
<dbReference type="AlphaFoldDB" id="U3U7N3"/>
<comment type="function">
    <text evidence="2">Pyridoxal 5'-phosphate (PLP)-binding protein, which is involved in PLP homeostasis.</text>
</comment>
<reference evidence="5 6" key="1">
    <citation type="submission" date="2012-10" db="EMBL/GenBank/DDBJ databases">
        <title>Genome sequence of the symbiont of the pentatomidae stink bug Halyomorpha halys.</title>
        <authorList>
            <person name="Kobayashi H."/>
            <person name="Fujii-Muramatsu R."/>
            <person name="Takeishi K."/>
            <person name="Noda H."/>
        </authorList>
    </citation>
    <scope>NUCLEOTIDE SEQUENCE [LARGE SCALE GENOMIC DNA]</scope>
</reference>
<evidence type="ECO:0000256" key="2">
    <source>
        <dbReference type="HAMAP-Rule" id="MF_02087"/>
    </source>
</evidence>
<name>U3U7N3_9GAMM</name>
<dbReference type="SUPFAM" id="SSF51419">
    <property type="entry name" value="PLP-binding barrel"/>
    <property type="match status" value="1"/>
</dbReference>
<dbReference type="HAMAP" id="MF_02087">
    <property type="entry name" value="PLP_homeostasis"/>
    <property type="match status" value="1"/>
</dbReference>
<dbReference type="RefSeq" id="WP_022564308.1">
    <property type="nucleotide sequence ID" value="NZ_CP010907.1"/>
</dbReference>
<keyword evidence="1 2" id="KW-0663">Pyridoxal phosphate</keyword>
<dbReference type="PATRIC" id="fig|1235990.3.peg.318"/>
<keyword evidence="6" id="KW-1185">Reference proteome</keyword>
<evidence type="ECO:0000313" key="6">
    <source>
        <dbReference type="Proteomes" id="UP000016900"/>
    </source>
</evidence>
<proteinExistence type="inferred from homology"/>
<dbReference type="GO" id="GO:0030170">
    <property type="term" value="F:pyridoxal phosphate binding"/>
    <property type="evidence" value="ECO:0007669"/>
    <property type="project" value="UniProtKB-UniRule"/>
</dbReference>
<comment type="subunit">
    <text evidence="2">Monomer.</text>
</comment>